<comment type="caution">
    <text evidence="2">The sequence shown here is derived from an EMBL/GenBank/DDBJ whole genome shotgun (WGS) entry which is preliminary data.</text>
</comment>
<sequence length="254" mass="25974">MPTFASFDGVRLAYQVWEGSDGHARPVVLYHGFAANADANWVLTGVVAALSDAGYPVVALDARGHGASEAPHDSSAYTAEAMTKDVSALIDELGVDEISLVGYSLGAVLSLLVAGTDKRVRCLATGGVGSGVVDFGGFDGNVVTADDIAGALLADDPSDIPAAGAPFRALVDFVGSDRVALAAVIRADRPTSIDLTAITVPTLVFAGESDQLAAEPERLAAAIAGARLVRVPGDHVTALSRPEFTKALVDFLAT</sequence>
<evidence type="ECO:0000313" key="3">
    <source>
        <dbReference type="Proteomes" id="UP001501116"/>
    </source>
</evidence>
<dbReference type="InterPro" id="IPR029058">
    <property type="entry name" value="AB_hydrolase_fold"/>
</dbReference>
<organism evidence="2 3">
    <name type="scientific">Amycolatopsis minnesotensis</name>
    <dbReference type="NCBI Taxonomy" id="337894"/>
    <lineage>
        <taxon>Bacteria</taxon>
        <taxon>Bacillati</taxon>
        <taxon>Actinomycetota</taxon>
        <taxon>Actinomycetes</taxon>
        <taxon>Pseudonocardiales</taxon>
        <taxon>Pseudonocardiaceae</taxon>
        <taxon>Amycolatopsis</taxon>
    </lineage>
</organism>
<evidence type="ECO:0000259" key="1">
    <source>
        <dbReference type="Pfam" id="PF00561"/>
    </source>
</evidence>
<feature type="domain" description="AB hydrolase-1" evidence="1">
    <location>
        <begin position="26"/>
        <end position="125"/>
    </location>
</feature>
<dbReference type="InterPro" id="IPR050228">
    <property type="entry name" value="Carboxylesterase_BioH"/>
</dbReference>
<dbReference type="EMBL" id="BAAANN010000004">
    <property type="protein sequence ID" value="GAA1946220.1"/>
    <property type="molecule type" value="Genomic_DNA"/>
</dbReference>
<proteinExistence type="predicted"/>
<dbReference type="PANTHER" id="PTHR43194:SF2">
    <property type="entry name" value="PEROXISOMAL MEMBRANE PROTEIN LPX1"/>
    <property type="match status" value="1"/>
</dbReference>
<dbReference type="SUPFAM" id="SSF53474">
    <property type="entry name" value="alpha/beta-Hydrolases"/>
    <property type="match status" value="1"/>
</dbReference>
<dbReference type="Pfam" id="PF00561">
    <property type="entry name" value="Abhydrolase_1"/>
    <property type="match status" value="1"/>
</dbReference>
<gene>
    <name evidence="2" type="ORF">GCM10009754_12660</name>
</gene>
<keyword evidence="2" id="KW-0378">Hydrolase</keyword>
<accession>A0ABP5BIU2</accession>
<protein>
    <submittedName>
        <fullName evidence="2">Alpha/beta hydrolase</fullName>
    </submittedName>
</protein>
<dbReference type="InterPro" id="IPR000073">
    <property type="entry name" value="AB_hydrolase_1"/>
</dbReference>
<dbReference type="RefSeq" id="WP_344414437.1">
    <property type="nucleotide sequence ID" value="NZ_BAAANN010000004.1"/>
</dbReference>
<dbReference type="Proteomes" id="UP001501116">
    <property type="component" value="Unassembled WGS sequence"/>
</dbReference>
<evidence type="ECO:0000313" key="2">
    <source>
        <dbReference type="EMBL" id="GAA1946220.1"/>
    </source>
</evidence>
<dbReference type="GO" id="GO:0016787">
    <property type="term" value="F:hydrolase activity"/>
    <property type="evidence" value="ECO:0007669"/>
    <property type="project" value="UniProtKB-KW"/>
</dbReference>
<keyword evidence="3" id="KW-1185">Reference proteome</keyword>
<name>A0ABP5BIU2_9PSEU</name>
<dbReference type="PANTHER" id="PTHR43194">
    <property type="entry name" value="HYDROLASE ALPHA/BETA FOLD FAMILY"/>
    <property type="match status" value="1"/>
</dbReference>
<reference evidence="3" key="1">
    <citation type="journal article" date="2019" name="Int. J. Syst. Evol. Microbiol.">
        <title>The Global Catalogue of Microorganisms (GCM) 10K type strain sequencing project: providing services to taxonomists for standard genome sequencing and annotation.</title>
        <authorList>
            <consortium name="The Broad Institute Genomics Platform"/>
            <consortium name="The Broad Institute Genome Sequencing Center for Infectious Disease"/>
            <person name="Wu L."/>
            <person name="Ma J."/>
        </authorList>
    </citation>
    <scope>NUCLEOTIDE SEQUENCE [LARGE SCALE GENOMIC DNA]</scope>
    <source>
        <strain evidence="3">JCM 14545</strain>
    </source>
</reference>
<dbReference type="Gene3D" id="3.40.50.1820">
    <property type="entry name" value="alpha/beta hydrolase"/>
    <property type="match status" value="1"/>
</dbReference>